<keyword evidence="3" id="KW-1185">Reference proteome</keyword>
<evidence type="ECO:0000313" key="3">
    <source>
        <dbReference type="Proteomes" id="UP000001072"/>
    </source>
</evidence>
<dbReference type="RefSeq" id="XP_007405481.1">
    <property type="nucleotide sequence ID" value="XM_007405419.1"/>
</dbReference>
<proteinExistence type="predicted"/>
<gene>
    <name evidence="2" type="ORF">MELLADRAFT_102630</name>
</gene>
<dbReference type="KEGG" id="mlr:MELLADRAFT_102630"/>
<dbReference type="InParanoid" id="F4R8W1"/>
<dbReference type="EMBL" id="GL883093">
    <property type="protein sequence ID" value="EGG10879.1"/>
    <property type="molecule type" value="Genomic_DNA"/>
</dbReference>
<evidence type="ECO:0000256" key="1">
    <source>
        <dbReference type="SAM" id="MobiDB-lite"/>
    </source>
</evidence>
<organism evidence="3">
    <name type="scientific">Melampsora larici-populina (strain 98AG31 / pathotype 3-4-7)</name>
    <name type="common">Poplar leaf rust fungus</name>
    <dbReference type="NCBI Taxonomy" id="747676"/>
    <lineage>
        <taxon>Eukaryota</taxon>
        <taxon>Fungi</taxon>
        <taxon>Dikarya</taxon>
        <taxon>Basidiomycota</taxon>
        <taxon>Pucciniomycotina</taxon>
        <taxon>Pucciniomycetes</taxon>
        <taxon>Pucciniales</taxon>
        <taxon>Melampsoraceae</taxon>
        <taxon>Melampsora</taxon>
    </lineage>
</organism>
<name>F4R8W1_MELLP</name>
<dbReference type="AlphaFoldDB" id="F4R8W1"/>
<reference evidence="3" key="1">
    <citation type="journal article" date="2011" name="Proc. Natl. Acad. Sci. U.S.A.">
        <title>Obligate biotrophy features unraveled by the genomic analysis of rust fungi.</title>
        <authorList>
            <person name="Duplessis S."/>
            <person name="Cuomo C.A."/>
            <person name="Lin Y.-C."/>
            <person name="Aerts A."/>
            <person name="Tisserant E."/>
            <person name="Veneault-Fourrey C."/>
            <person name="Joly D.L."/>
            <person name="Hacquard S."/>
            <person name="Amselem J."/>
            <person name="Cantarel B.L."/>
            <person name="Chiu R."/>
            <person name="Coutinho P.M."/>
            <person name="Feau N."/>
            <person name="Field M."/>
            <person name="Frey P."/>
            <person name="Gelhaye E."/>
            <person name="Goldberg J."/>
            <person name="Grabherr M.G."/>
            <person name="Kodira C.D."/>
            <person name="Kohler A."/>
            <person name="Kuees U."/>
            <person name="Lindquist E.A."/>
            <person name="Lucas S.M."/>
            <person name="Mago R."/>
            <person name="Mauceli E."/>
            <person name="Morin E."/>
            <person name="Murat C."/>
            <person name="Pangilinan J.L."/>
            <person name="Park R."/>
            <person name="Pearson M."/>
            <person name="Quesneville H."/>
            <person name="Rouhier N."/>
            <person name="Sakthikumar S."/>
            <person name="Salamov A.A."/>
            <person name="Schmutz J."/>
            <person name="Selles B."/>
            <person name="Shapiro H."/>
            <person name="Tanguay P."/>
            <person name="Tuskan G.A."/>
            <person name="Henrissat B."/>
            <person name="Van de Peer Y."/>
            <person name="Rouze P."/>
            <person name="Ellis J.G."/>
            <person name="Dodds P.N."/>
            <person name="Schein J.E."/>
            <person name="Zhong S."/>
            <person name="Hamelin R.C."/>
            <person name="Grigoriev I.V."/>
            <person name="Szabo L.J."/>
            <person name="Martin F."/>
        </authorList>
    </citation>
    <scope>NUCLEOTIDE SEQUENCE [LARGE SCALE GENOMIC DNA]</scope>
    <source>
        <strain evidence="3">98AG31 / pathotype 3-4-7</strain>
    </source>
</reference>
<dbReference type="VEuPathDB" id="FungiDB:MELLADRAFT_102630"/>
<feature type="compositionally biased region" description="Acidic residues" evidence="1">
    <location>
        <begin position="232"/>
        <end position="245"/>
    </location>
</feature>
<protein>
    <submittedName>
        <fullName evidence="2">Uncharacterized protein</fullName>
    </submittedName>
</protein>
<sequence>MTSVSWNPHNKSCRYGSLTVSPAAVLSHIYAQLSVVTELQNMKVQVLKWCTAVPVQLGIYNLLAILQSVEHAMPRRLKPCHLMRPNYPYCCMNGVEALDVGSSSVHRGERAWTTPGGFSGRQIIYGINVTAQLVISTAPVKFTVDNGVRTFSNIINLSDNSCSESFDTYISSGVGKDHMPYEKISYLGTCTKMLSAMLLGITLEEYLQDEPEYGNNVGKEHITTTSESSSSYEDDDEFEGVQDTL</sequence>
<dbReference type="HOGENOM" id="CLU_1133804_0_0_1"/>
<dbReference type="Proteomes" id="UP000001072">
    <property type="component" value="Unassembled WGS sequence"/>
</dbReference>
<accession>F4R8W1</accession>
<evidence type="ECO:0000313" key="2">
    <source>
        <dbReference type="EMBL" id="EGG10879.1"/>
    </source>
</evidence>
<feature type="region of interest" description="Disordered" evidence="1">
    <location>
        <begin position="212"/>
        <end position="245"/>
    </location>
</feature>
<dbReference type="GeneID" id="18921735"/>